<name>A0A0R3WNT5_HYDTA</name>
<sequence>MVGVEDPTSEATVCRGTVERTFKRKKLGDTKGAKNGVLEGQLCLLHGIGRRLPQRGMEDLGGGSREVLTVKVKEFRVNHPSSQKKDPIIRGKDKSNPLCKANVILLVLLLKVVTVVVSSSQLMRLN</sequence>
<protein>
    <submittedName>
        <fullName evidence="2 4">Uncharacterized protein</fullName>
    </submittedName>
</protein>
<accession>A0A0R3WNT5</accession>
<gene>
    <name evidence="2" type="ORF">TTAC_LOCUS2410</name>
</gene>
<feature type="transmembrane region" description="Helical" evidence="1">
    <location>
        <begin position="103"/>
        <end position="123"/>
    </location>
</feature>
<dbReference type="AlphaFoldDB" id="A0A0R3WNT5"/>
<evidence type="ECO:0000313" key="2">
    <source>
        <dbReference type="EMBL" id="VDM19946.1"/>
    </source>
</evidence>
<keyword evidence="3" id="KW-1185">Reference proteome</keyword>
<evidence type="ECO:0000313" key="3">
    <source>
        <dbReference type="Proteomes" id="UP000274429"/>
    </source>
</evidence>
<reference evidence="4" key="1">
    <citation type="submission" date="2017-02" db="UniProtKB">
        <authorList>
            <consortium name="WormBaseParasite"/>
        </authorList>
    </citation>
    <scope>IDENTIFICATION</scope>
</reference>
<reference evidence="2 3" key="2">
    <citation type="submission" date="2018-11" db="EMBL/GenBank/DDBJ databases">
        <authorList>
            <consortium name="Pathogen Informatics"/>
        </authorList>
    </citation>
    <scope>NUCLEOTIDE SEQUENCE [LARGE SCALE GENOMIC DNA]</scope>
</reference>
<evidence type="ECO:0000313" key="4">
    <source>
        <dbReference type="WBParaSite" id="TTAC_0000242301-mRNA-1"/>
    </source>
</evidence>
<proteinExistence type="predicted"/>
<evidence type="ECO:0000256" key="1">
    <source>
        <dbReference type="SAM" id="Phobius"/>
    </source>
</evidence>
<keyword evidence="1" id="KW-1133">Transmembrane helix</keyword>
<dbReference type="WBParaSite" id="TTAC_0000242301-mRNA-1">
    <property type="protein sequence ID" value="TTAC_0000242301-mRNA-1"/>
    <property type="gene ID" value="TTAC_0000242301"/>
</dbReference>
<organism evidence="4">
    <name type="scientific">Hydatigena taeniaeformis</name>
    <name type="common">Feline tapeworm</name>
    <name type="synonym">Taenia taeniaeformis</name>
    <dbReference type="NCBI Taxonomy" id="6205"/>
    <lineage>
        <taxon>Eukaryota</taxon>
        <taxon>Metazoa</taxon>
        <taxon>Spiralia</taxon>
        <taxon>Lophotrochozoa</taxon>
        <taxon>Platyhelminthes</taxon>
        <taxon>Cestoda</taxon>
        <taxon>Eucestoda</taxon>
        <taxon>Cyclophyllidea</taxon>
        <taxon>Taeniidae</taxon>
        <taxon>Hydatigera</taxon>
    </lineage>
</organism>
<keyword evidence="1" id="KW-0472">Membrane</keyword>
<keyword evidence="1" id="KW-0812">Transmembrane</keyword>
<dbReference type="Proteomes" id="UP000274429">
    <property type="component" value="Unassembled WGS sequence"/>
</dbReference>
<dbReference type="EMBL" id="UYWX01001047">
    <property type="protein sequence ID" value="VDM19946.1"/>
    <property type="molecule type" value="Genomic_DNA"/>
</dbReference>